<keyword evidence="4" id="KW-1185">Reference proteome</keyword>
<dbReference type="Pfam" id="PF11292">
    <property type="entry name" value="DUF3093"/>
    <property type="match status" value="1"/>
</dbReference>
<evidence type="ECO:0000256" key="2">
    <source>
        <dbReference type="SAM" id="Phobius"/>
    </source>
</evidence>
<feature type="compositionally biased region" description="Low complexity" evidence="1">
    <location>
        <begin position="145"/>
        <end position="155"/>
    </location>
</feature>
<evidence type="ECO:0000313" key="3">
    <source>
        <dbReference type="EMBL" id="GIJ51848.1"/>
    </source>
</evidence>
<accession>A0A8J3YYE0</accession>
<gene>
    <name evidence="3" type="ORF">Val02_87340</name>
</gene>
<keyword evidence="2" id="KW-0472">Membrane</keyword>
<dbReference type="AlphaFoldDB" id="A0A8J3YYE0"/>
<feature type="region of interest" description="Disordered" evidence="1">
    <location>
        <begin position="145"/>
        <end position="164"/>
    </location>
</feature>
<organism evidence="3 4">
    <name type="scientific">Virgisporangium aliadipatigenens</name>
    <dbReference type="NCBI Taxonomy" id="741659"/>
    <lineage>
        <taxon>Bacteria</taxon>
        <taxon>Bacillati</taxon>
        <taxon>Actinomycetota</taxon>
        <taxon>Actinomycetes</taxon>
        <taxon>Micromonosporales</taxon>
        <taxon>Micromonosporaceae</taxon>
        <taxon>Virgisporangium</taxon>
    </lineage>
</organism>
<protein>
    <recommendedName>
        <fullName evidence="5">DUF3093 domain-containing protein</fullName>
    </recommendedName>
</protein>
<evidence type="ECO:0008006" key="5">
    <source>
        <dbReference type="Google" id="ProtNLM"/>
    </source>
</evidence>
<dbReference type="Proteomes" id="UP000619260">
    <property type="component" value="Unassembled WGS sequence"/>
</dbReference>
<dbReference type="EMBL" id="BOPF01000056">
    <property type="protein sequence ID" value="GIJ51848.1"/>
    <property type="molecule type" value="Genomic_DNA"/>
</dbReference>
<keyword evidence="2" id="KW-1133">Transmembrane helix</keyword>
<keyword evidence="2" id="KW-0812">Transmembrane</keyword>
<dbReference type="RefSeq" id="WP_203905245.1">
    <property type="nucleotide sequence ID" value="NZ_BOPF01000056.1"/>
</dbReference>
<reference evidence="3" key="1">
    <citation type="submission" date="2021-01" db="EMBL/GenBank/DDBJ databases">
        <title>Whole genome shotgun sequence of Virgisporangium aliadipatigenens NBRC 105644.</title>
        <authorList>
            <person name="Komaki H."/>
            <person name="Tamura T."/>
        </authorList>
    </citation>
    <scope>NUCLEOTIDE SEQUENCE</scope>
    <source>
        <strain evidence="3">NBRC 105644</strain>
    </source>
</reference>
<evidence type="ECO:0000313" key="4">
    <source>
        <dbReference type="Proteomes" id="UP000619260"/>
    </source>
</evidence>
<evidence type="ECO:0000256" key="1">
    <source>
        <dbReference type="SAM" id="MobiDB-lite"/>
    </source>
</evidence>
<dbReference type="InterPro" id="IPR021443">
    <property type="entry name" value="DUF3093"/>
</dbReference>
<proteinExistence type="predicted"/>
<feature type="transmembrane region" description="Helical" evidence="2">
    <location>
        <begin position="12"/>
        <end position="31"/>
    </location>
</feature>
<feature type="transmembrane region" description="Helical" evidence="2">
    <location>
        <begin position="37"/>
        <end position="55"/>
    </location>
</feature>
<sequence length="164" mass="17791">MDSPYRERLTVPWWWWLAALALAGMMAAEIFLGRPGVLTYVPYAVLVPLVLYALWRLGRIDIEVDDAELRVDDARLPREFIAEAVALDADARRDLLGPHADPLAFVIQRPWIGGAVQIVLDDPADPTPYWVISSRRPGLLAAALGGSSAGPAAPLQRDGASPAG</sequence>
<name>A0A8J3YYE0_9ACTN</name>
<comment type="caution">
    <text evidence="3">The sequence shown here is derived from an EMBL/GenBank/DDBJ whole genome shotgun (WGS) entry which is preliminary data.</text>
</comment>